<keyword evidence="1" id="KW-0812">Transmembrane</keyword>
<keyword evidence="1" id="KW-1133">Transmembrane helix</keyword>
<evidence type="ECO:0000313" key="2">
    <source>
        <dbReference type="EMBL" id="MFH8250479.1"/>
    </source>
</evidence>
<dbReference type="PANTHER" id="PTHR36840">
    <property type="entry name" value="BLL5714 PROTEIN"/>
    <property type="match status" value="1"/>
</dbReference>
<dbReference type="PANTHER" id="PTHR36840:SF1">
    <property type="entry name" value="BLL5714 PROTEIN"/>
    <property type="match status" value="1"/>
</dbReference>
<feature type="transmembrane region" description="Helical" evidence="1">
    <location>
        <begin position="358"/>
        <end position="376"/>
    </location>
</feature>
<protein>
    <submittedName>
        <fullName evidence="2">Low temperature requirement protein A</fullName>
    </submittedName>
</protein>
<keyword evidence="3" id="KW-1185">Reference proteome</keyword>
<dbReference type="Proteomes" id="UP001610861">
    <property type="component" value="Unassembled WGS sequence"/>
</dbReference>
<feature type="transmembrane region" description="Helical" evidence="1">
    <location>
        <begin position="226"/>
        <end position="247"/>
    </location>
</feature>
<dbReference type="EMBL" id="JBIQWL010000002">
    <property type="protein sequence ID" value="MFH8250479.1"/>
    <property type="molecule type" value="Genomic_DNA"/>
</dbReference>
<name>A0ABW7Q6J1_9MICO</name>
<proteinExistence type="predicted"/>
<feature type="transmembrane region" description="Helical" evidence="1">
    <location>
        <begin position="268"/>
        <end position="296"/>
    </location>
</feature>
<keyword evidence="1" id="KW-0472">Membrane</keyword>
<dbReference type="RefSeq" id="WP_396640414.1">
    <property type="nucleotide sequence ID" value="NZ_JBIQWL010000002.1"/>
</dbReference>
<feature type="transmembrane region" description="Helical" evidence="1">
    <location>
        <begin position="28"/>
        <end position="47"/>
    </location>
</feature>
<feature type="transmembrane region" description="Helical" evidence="1">
    <location>
        <begin position="87"/>
        <end position="107"/>
    </location>
</feature>
<gene>
    <name evidence="2" type="ORF">ACH3VR_08965</name>
</gene>
<evidence type="ECO:0000256" key="1">
    <source>
        <dbReference type="SAM" id="Phobius"/>
    </source>
</evidence>
<feature type="transmembrane region" description="Helical" evidence="1">
    <location>
        <begin position="142"/>
        <end position="161"/>
    </location>
</feature>
<organism evidence="2 3">
    <name type="scientific">Microbacterium alkaliflavum</name>
    <dbReference type="NCBI Taxonomy" id="3248839"/>
    <lineage>
        <taxon>Bacteria</taxon>
        <taxon>Bacillati</taxon>
        <taxon>Actinomycetota</taxon>
        <taxon>Actinomycetes</taxon>
        <taxon>Micrococcales</taxon>
        <taxon>Microbacteriaceae</taxon>
        <taxon>Microbacterium</taxon>
    </lineage>
</organism>
<comment type="caution">
    <text evidence="2">The sequence shown here is derived from an EMBL/GenBank/DDBJ whole genome shotgun (WGS) entry which is preliminary data.</text>
</comment>
<feature type="transmembrane region" description="Helical" evidence="1">
    <location>
        <begin position="201"/>
        <end position="220"/>
    </location>
</feature>
<feature type="transmembrane region" description="Helical" evidence="1">
    <location>
        <begin position="53"/>
        <end position="75"/>
    </location>
</feature>
<accession>A0ABW7Q6J1</accession>
<sequence>MASWSRPAPAGPQTRVARVASRVSTIELLFDLVFVFTMSRVAEIVVHRPDAAGVAQGALVLALVWWMYDAFAWLTNQAAPDSTGYRIALIGAMAAFLVMSLAIPDAFGSTGVLFGVSYIVVAVIHAALFIALGGAAAGRRMIVVGTSNVLVGVLLVVSGFVEGPLDWVLFTVPLLLFLASALLSARGGFDPGASHMVERHGLLMIIAFGESIVSVGVGATEHEIGASLLVGTVLAVALVSALWWCYFDGDDTRAEARMNAVAPARRTGVALLAFYLEHLAMIFGLLLLAAGLHGLFVDPFAPLEPADAWLIGGGVALYLAGDAAYRGTLDLGPVATRLVAAPLAAATAWVGIAVAGAWQPAALLAVVVAVLVVENARRSPALPRRSDAPA</sequence>
<feature type="transmembrane region" description="Helical" evidence="1">
    <location>
        <begin position="113"/>
        <end position="135"/>
    </location>
</feature>
<dbReference type="InterPro" id="IPR010640">
    <property type="entry name" value="Low_temperature_requirement_A"/>
</dbReference>
<feature type="transmembrane region" description="Helical" evidence="1">
    <location>
        <begin position="167"/>
        <end position="189"/>
    </location>
</feature>
<evidence type="ECO:0000313" key="3">
    <source>
        <dbReference type="Proteomes" id="UP001610861"/>
    </source>
</evidence>
<reference evidence="2 3" key="1">
    <citation type="submission" date="2024-09" db="EMBL/GenBank/DDBJ databases">
        <authorList>
            <person name="Pan X."/>
        </authorList>
    </citation>
    <scope>NUCLEOTIDE SEQUENCE [LARGE SCALE GENOMIC DNA]</scope>
    <source>
        <strain evidence="2 3">B2969</strain>
    </source>
</reference>
<dbReference type="Pfam" id="PF06772">
    <property type="entry name" value="LtrA"/>
    <property type="match status" value="1"/>
</dbReference>